<dbReference type="NCBIfam" id="TIGR01001">
    <property type="entry name" value="metA"/>
    <property type="match status" value="1"/>
</dbReference>
<evidence type="ECO:0000256" key="4">
    <source>
        <dbReference type="ARBA" id="ARBA00022679"/>
    </source>
</evidence>
<feature type="binding site" evidence="6">
    <location>
        <position position="163"/>
    </location>
    <ligand>
        <name>substrate</name>
    </ligand>
</feature>
<evidence type="ECO:0000256" key="6">
    <source>
        <dbReference type="HAMAP-Rule" id="MF_00295"/>
    </source>
</evidence>
<sequence length="302" mass="35386">MPIVIPKELPAVEILNQENIFVMNDIRAVEQDIRPLKIIILNLMPNKIETETQLLRLLGNTPLQTEITLLKTATYKSKHTSEDHLESFYKTFDEIKKHTFDGLIITGAPIETMPFEEVSYWDELTKIMDFSKTNVTSTLHICWGSQAGLYYHHGIQKYEQKKKTFGVFEHELFNKTNPLLRGFDDEAYIPHSRYTTVLKKDIDKIDELELLLYSEDSGVCLVASKDRKHVFMSGHLEYDTNSLKKEYVRDVKKGLDIEIPKNYFKDNDPKQKVKVKWRSSAHLLFANWLNYFVYQETPFELK</sequence>
<dbReference type="PANTHER" id="PTHR20919">
    <property type="entry name" value="HOMOSERINE O-SUCCINYLTRANSFERASE"/>
    <property type="match status" value="1"/>
</dbReference>
<comment type="subcellular location">
    <subcellularLocation>
        <location evidence="1 6">Cytoplasm</location>
    </subcellularLocation>
</comment>
<dbReference type="GO" id="GO:0005737">
    <property type="term" value="C:cytoplasm"/>
    <property type="evidence" value="ECO:0007669"/>
    <property type="project" value="UniProtKB-SubCell"/>
</dbReference>
<feature type="site" description="Important for substrate specificity" evidence="6">
    <location>
        <position position="192"/>
    </location>
</feature>
<comment type="catalytic activity">
    <reaction evidence="6">
        <text>L-homoserine + acetyl-CoA = O-acetyl-L-homoserine + CoA</text>
        <dbReference type="Rhea" id="RHEA:13701"/>
        <dbReference type="ChEBI" id="CHEBI:57287"/>
        <dbReference type="ChEBI" id="CHEBI:57288"/>
        <dbReference type="ChEBI" id="CHEBI:57476"/>
        <dbReference type="ChEBI" id="CHEBI:57716"/>
        <dbReference type="EC" id="2.3.1.31"/>
    </reaction>
</comment>
<feature type="binding site" evidence="6">
    <location>
        <position position="192"/>
    </location>
    <ligand>
        <name>substrate</name>
    </ligand>
</feature>
<evidence type="ECO:0000256" key="2">
    <source>
        <dbReference type="ARBA" id="ARBA00022490"/>
    </source>
</evidence>
<keyword evidence="3 6" id="KW-0028">Amino-acid biosynthesis</keyword>
<evidence type="ECO:0000256" key="1">
    <source>
        <dbReference type="ARBA" id="ARBA00004496"/>
    </source>
</evidence>
<keyword evidence="9" id="KW-1185">Reference proteome</keyword>
<dbReference type="PANTHER" id="PTHR20919:SF0">
    <property type="entry name" value="HOMOSERINE O-SUCCINYLTRANSFERASE"/>
    <property type="match status" value="1"/>
</dbReference>
<accession>A0A4Q1AYL2</accession>
<dbReference type="InterPro" id="IPR029062">
    <property type="entry name" value="Class_I_gatase-like"/>
</dbReference>
<comment type="similarity">
    <text evidence="6">Belongs to the MetA family.</text>
</comment>
<dbReference type="Pfam" id="PF04204">
    <property type="entry name" value="HTS"/>
    <property type="match status" value="1"/>
</dbReference>
<comment type="caution">
    <text evidence="8">The sequence shown here is derived from an EMBL/GenBank/DDBJ whole genome shotgun (WGS) entry which is preliminary data.</text>
</comment>
<dbReference type="Gene3D" id="3.40.50.880">
    <property type="match status" value="1"/>
</dbReference>
<feature type="active site" evidence="6">
    <location>
        <position position="237"/>
    </location>
</feature>
<dbReference type="InterPro" id="IPR005697">
    <property type="entry name" value="HST_MetA"/>
</dbReference>
<comment type="caution">
    <text evidence="6">Lacks conserved residue(s) required for the propagation of feature annotation.</text>
</comment>
<evidence type="ECO:0000313" key="9">
    <source>
        <dbReference type="Proteomes" id="UP000289758"/>
    </source>
</evidence>
<feature type="binding site" evidence="6">
    <location>
        <position position="249"/>
    </location>
    <ligand>
        <name>substrate</name>
    </ligand>
</feature>
<keyword evidence="5 6" id="KW-0012">Acyltransferase</keyword>
<dbReference type="AlphaFoldDB" id="A0A4Q1AYL2"/>
<dbReference type="EMBL" id="PDKK01000003">
    <property type="protein sequence ID" value="RXK06811.1"/>
    <property type="molecule type" value="Genomic_DNA"/>
</dbReference>
<name>A0A4Q1AYL2_9BACT</name>
<comment type="function">
    <text evidence="6">Transfers an acetyl group from acetyl-CoA to L-homoserine, forming acetyl-L-homoserine.</text>
</comment>
<dbReference type="Proteomes" id="UP000289758">
    <property type="component" value="Unassembled WGS sequence"/>
</dbReference>
<keyword evidence="6" id="KW-0486">Methionine biosynthesis</keyword>
<protein>
    <recommendedName>
        <fullName evidence="6">Homoserine O-acetyltransferase</fullName>
        <shortName evidence="6">HAT</shortName>
        <ecNumber evidence="6">2.3.1.31</ecNumber>
    </recommendedName>
    <alternativeName>
        <fullName evidence="6">Homoserine transacetylase</fullName>
        <shortName evidence="6">HTA</shortName>
    </alternativeName>
</protein>
<proteinExistence type="inferred from homology"/>
<evidence type="ECO:0000256" key="3">
    <source>
        <dbReference type="ARBA" id="ARBA00022605"/>
    </source>
</evidence>
<evidence type="ECO:0000313" key="8">
    <source>
        <dbReference type="EMBL" id="RXK06811.1"/>
    </source>
</evidence>
<evidence type="ECO:0000256" key="5">
    <source>
        <dbReference type="ARBA" id="ARBA00023315"/>
    </source>
</evidence>
<dbReference type="InterPro" id="IPR033752">
    <property type="entry name" value="MetA_family"/>
</dbReference>
<dbReference type="UniPathway" id="UPA00051">
    <property type="reaction ID" value="UER00074"/>
</dbReference>
<dbReference type="GO" id="GO:0004414">
    <property type="term" value="F:homoserine O-acetyltransferase activity"/>
    <property type="evidence" value="ECO:0007669"/>
    <property type="project" value="UniProtKB-EC"/>
</dbReference>
<dbReference type="GO" id="GO:0019281">
    <property type="term" value="P:L-methionine biosynthetic process from homoserine via O-succinyl-L-homoserine and cystathionine"/>
    <property type="evidence" value="ECO:0007669"/>
    <property type="project" value="InterPro"/>
</dbReference>
<dbReference type="PIRSF" id="PIRSF000450">
    <property type="entry name" value="H_ser_succinyltr"/>
    <property type="match status" value="1"/>
</dbReference>
<dbReference type="GO" id="GO:0008899">
    <property type="term" value="F:homoserine O-succinyltransferase activity"/>
    <property type="evidence" value="ECO:0007669"/>
    <property type="project" value="UniProtKB-UniRule"/>
</dbReference>
<keyword evidence="2 6" id="KW-0963">Cytoplasm</keyword>
<dbReference type="FunFam" id="3.40.50.880:FF:000004">
    <property type="entry name" value="Homoserine O-succinyltransferase"/>
    <property type="match status" value="1"/>
</dbReference>
<reference evidence="8 9" key="1">
    <citation type="submission" date="2017-10" db="EMBL/GenBank/DDBJ databases">
        <title>Genomics of the genus Arcobacter.</title>
        <authorList>
            <person name="Perez-Cataluna A."/>
            <person name="Figueras M.J."/>
        </authorList>
    </citation>
    <scope>NUCLEOTIDE SEQUENCE [LARGE SCALE GENOMIC DNA]</scope>
    <source>
        <strain evidence="8 9">CECT 8441</strain>
    </source>
</reference>
<dbReference type="HAMAP" id="MF_00295">
    <property type="entry name" value="MetA_acyltransf"/>
    <property type="match status" value="1"/>
</dbReference>
<dbReference type="SUPFAM" id="SSF52317">
    <property type="entry name" value="Class I glutamine amidotransferase-like"/>
    <property type="match status" value="1"/>
</dbReference>
<feature type="active site" description="Proton acceptor" evidence="6">
    <location>
        <position position="235"/>
    </location>
</feature>
<feature type="active site" description="Acyl-thioester intermediate" evidence="6 7">
    <location>
        <position position="142"/>
    </location>
</feature>
<comment type="pathway">
    <text evidence="6">Amino-acid biosynthesis; L-methionine biosynthesis via de novo pathway; O-acetyl-L-homoserine from L-homoserine: step 1/1.</text>
</comment>
<gene>
    <name evidence="6" type="primary">metAA</name>
    <name evidence="8" type="ORF">CRV07_05105</name>
</gene>
<dbReference type="CDD" id="cd03131">
    <property type="entry name" value="GATase1_HTS"/>
    <property type="match status" value="1"/>
</dbReference>
<dbReference type="EC" id="2.3.1.31" evidence="6"/>
<dbReference type="OrthoDB" id="9772423at2"/>
<evidence type="ECO:0000256" key="7">
    <source>
        <dbReference type="PIRSR" id="PIRSR000450-1"/>
    </source>
</evidence>
<feature type="site" description="Important for acyl-CoA specificity" evidence="6">
    <location>
        <position position="111"/>
    </location>
</feature>
<keyword evidence="4 6" id="KW-0808">Transferase</keyword>
<dbReference type="RefSeq" id="WP_129086708.1">
    <property type="nucleotide sequence ID" value="NZ_CP053836.1"/>
</dbReference>
<organism evidence="8 9">
    <name type="scientific">Halarcobacter ebronensis</name>
    <dbReference type="NCBI Taxonomy" id="1462615"/>
    <lineage>
        <taxon>Bacteria</taxon>
        <taxon>Pseudomonadati</taxon>
        <taxon>Campylobacterota</taxon>
        <taxon>Epsilonproteobacteria</taxon>
        <taxon>Campylobacterales</taxon>
        <taxon>Arcobacteraceae</taxon>
        <taxon>Halarcobacter</taxon>
    </lineage>
</organism>